<proteinExistence type="predicted"/>
<gene>
    <name evidence="4" type="ORF">HYD_2980</name>
</gene>
<accession>A0ABM7V8R5</accession>
<dbReference type="Proteomes" id="UP001320209">
    <property type="component" value="Chromosome"/>
</dbReference>
<keyword evidence="3" id="KW-0732">Signal</keyword>
<feature type="coiled-coil region" evidence="1">
    <location>
        <begin position="164"/>
        <end position="198"/>
    </location>
</feature>
<dbReference type="EMBL" id="AP025225">
    <property type="protein sequence ID" value="BDB96165.1"/>
    <property type="molecule type" value="Genomic_DNA"/>
</dbReference>
<feature type="chain" id="PRO_5046732811" description="DUF5667 domain-containing protein" evidence="3">
    <location>
        <begin position="27"/>
        <end position="281"/>
    </location>
</feature>
<dbReference type="RefSeq" id="WP_236865657.1">
    <property type="nucleotide sequence ID" value="NZ_AP025225.1"/>
</dbReference>
<name>A0ABM7V8R5_9PROT</name>
<evidence type="ECO:0000256" key="1">
    <source>
        <dbReference type="SAM" id="Coils"/>
    </source>
</evidence>
<evidence type="ECO:0000256" key="3">
    <source>
        <dbReference type="SAM" id="SignalP"/>
    </source>
</evidence>
<evidence type="ECO:0000313" key="4">
    <source>
        <dbReference type="EMBL" id="BDB96165.1"/>
    </source>
</evidence>
<reference evidence="4" key="1">
    <citation type="submission" date="2021-10" db="EMBL/GenBank/DDBJ databases">
        <title>Genome Sequence of The Candidatus Hydrogeosomobacter endosymbioticus, an Intracellular Bacterial Symbiont of the Anaerobic Ciliate GW7.</title>
        <authorList>
            <person name="Shiohama Y."/>
            <person name="Shinzato N."/>
        </authorList>
    </citation>
    <scope>NUCLEOTIDE SEQUENCE [LARGE SCALE GENOMIC DNA]</scope>
    <source>
        <strain evidence="4">200920</strain>
    </source>
</reference>
<evidence type="ECO:0008006" key="6">
    <source>
        <dbReference type="Google" id="ProtNLM"/>
    </source>
</evidence>
<keyword evidence="5" id="KW-1185">Reference proteome</keyword>
<feature type="signal peptide" evidence="3">
    <location>
        <begin position="1"/>
        <end position="26"/>
    </location>
</feature>
<feature type="compositionally biased region" description="Polar residues" evidence="2">
    <location>
        <begin position="253"/>
        <end position="266"/>
    </location>
</feature>
<evidence type="ECO:0000256" key="2">
    <source>
        <dbReference type="SAM" id="MobiDB-lite"/>
    </source>
</evidence>
<protein>
    <recommendedName>
        <fullName evidence="6">DUF5667 domain-containing protein</fullName>
    </recommendedName>
</protein>
<organism evidence="4 5">
    <name type="scientific">Candidatus Hydrogenosomobacter endosymbioticus</name>
    <dbReference type="NCBI Taxonomy" id="2558174"/>
    <lineage>
        <taxon>Bacteria</taxon>
        <taxon>Pseudomonadati</taxon>
        <taxon>Pseudomonadota</taxon>
        <taxon>Alphaproteobacteria</taxon>
        <taxon>Holosporales</taxon>
        <taxon>Holosporaceae</taxon>
        <taxon>Candidatus Hydrogenosomobacter</taxon>
    </lineage>
</organism>
<evidence type="ECO:0000313" key="5">
    <source>
        <dbReference type="Proteomes" id="UP001320209"/>
    </source>
</evidence>
<keyword evidence="1" id="KW-0175">Coiled coil</keyword>
<feature type="region of interest" description="Disordered" evidence="2">
    <location>
        <begin position="234"/>
        <end position="266"/>
    </location>
</feature>
<sequence>MNTNKIRKIKLLFTSAFFFAALCSPASSFGVRVTVADVEYALKAVGKKTPYFNFAPSNKDRIEHLETLVIKINSDRPAKEIMSLLRDDGNDRNDDKLIEEFIKIARDRNEEVNGKTKPSYNDSQMAFIEKNLKDQGMIMKELSKKVSDLENYAVNRFNDVVSKLNILDNRIDLLAEELAQTKIKQQAQEQRIEELEKIPSTQINNFGTNNFGLLVNETKNSTYESKRINDIHISGAPQQNKSSQSKEKCDDSGWQNSFDSKTPSSQAVSVRKSPIAMCTIY</sequence>